<protein>
    <submittedName>
        <fullName evidence="1">Uncharacterized protein</fullName>
    </submittedName>
</protein>
<reference evidence="1" key="2">
    <citation type="journal article" date="2021" name="Microbiome">
        <title>Successional dynamics and alternative stable states in a saline activated sludge microbial community over 9 years.</title>
        <authorList>
            <person name="Wang Y."/>
            <person name="Ye J."/>
            <person name="Ju F."/>
            <person name="Liu L."/>
            <person name="Boyd J.A."/>
            <person name="Deng Y."/>
            <person name="Parks D.H."/>
            <person name="Jiang X."/>
            <person name="Yin X."/>
            <person name="Woodcroft B.J."/>
            <person name="Tyson G.W."/>
            <person name="Hugenholtz P."/>
            <person name="Polz M.F."/>
            <person name="Zhang T."/>
        </authorList>
    </citation>
    <scope>NUCLEOTIDE SEQUENCE</scope>
    <source>
        <strain evidence="1">HKST-UBA12</strain>
    </source>
</reference>
<dbReference type="Proteomes" id="UP000760819">
    <property type="component" value="Unassembled WGS sequence"/>
</dbReference>
<proteinExistence type="predicted"/>
<evidence type="ECO:0000313" key="2">
    <source>
        <dbReference type="Proteomes" id="UP000760819"/>
    </source>
</evidence>
<gene>
    <name evidence="1" type="ORF">KC640_02860</name>
</gene>
<accession>A0A955I7R1</accession>
<sequence>MLEQVTIDRQGLIDAVLKIAEGNDGYILVGEALKILTDAGIDEFKLARFLGLNFDPTIGNFQGLSALFSNQTSRDIKVRRPVGLEA</sequence>
<dbReference type="AlphaFoldDB" id="A0A955I7R1"/>
<name>A0A955I7R1_9BACT</name>
<dbReference type="EMBL" id="JAGQLI010000149">
    <property type="protein sequence ID" value="MCA9379344.1"/>
    <property type="molecule type" value="Genomic_DNA"/>
</dbReference>
<reference evidence="1" key="1">
    <citation type="submission" date="2020-04" db="EMBL/GenBank/DDBJ databases">
        <authorList>
            <person name="Zhang T."/>
        </authorList>
    </citation>
    <scope>NUCLEOTIDE SEQUENCE</scope>
    <source>
        <strain evidence="1">HKST-UBA12</strain>
    </source>
</reference>
<organism evidence="1 2">
    <name type="scientific">Candidatus Dojkabacteria bacterium</name>
    <dbReference type="NCBI Taxonomy" id="2099670"/>
    <lineage>
        <taxon>Bacteria</taxon>
        <taxon>Candidatus Dojkabacteria</taxon>
    </lineage>
</organism>
<evidence type="ECO:0000313" key="1">
    <source>
        <dbReference type="EMBL" id="MCA9379344.1"/>
    </source>
</evidence>
<comment type="caution">
    <text evidence="1">The sequence shown here is derived from an EMBL/GenBank/DDBJ whole genome shotgun (WGS) entry which is preliminary data.</text>
</comment>